<comment type="caution">
    <text evidence="2">The sequence shown here is derived from an EMBL/GenBank/DDBJ whole genome shotgun (WGS) entry which is preliminary data.</text>
</comment>
<sequence length="238" mass="26819">MVPPNNLGLDLNGKAVNETQHRGIIGLLMYLTANRLDIQFSTCLYARYKANPKESHLIAVKRIFKYLKDTPNLASTLMYSESASGRDTLVTFTAEADLKISDPKHSLPPKQGSMELDSPKNDQPIQVSSEDEADLNKETEETSTKLKDEKETAEAEAAYLNAQHSYLNVQKLTKLRVTSLQHELVKLVKSSDLGQLIHVELKLLRIKMNELTEFVNALKKYVQNLHVDFPSDILEIPN</sequence>
<organism evidence="2 3">
    <name type="scientific">Tanacetum coccineum</name>
    <dbReference type="NCBI Taxonomy" id="301880"/>
    <lineage>
        <taxon>Eukaryota</taxon>
        <taxon>Viridiplantae</taxon>
        <taxon>Streptophyta</taxon>
        <taxon>Embryophyta</taxon>
        <taxon>Tracheophyta</taxon>
        <taxon>Spermatophyta</taxon>
        <taxon>Magnoliopsida</taxon>
        <taxon>eudicotyledons</taxon>
        <taxon>Gunneridae</taxon>
        <taxon>Pentapetalae</taxon>
        <taxon>asterids</taxon>
        <taxon>campanulids</taxon>
        <taxon>Asterales</taxon>
        <taxon>Asteraceae</taxon>
        <taxon>Asteroideae</taxon>
        <taxon>Anthemideae</taxon>
        <taxon>Anthemidinae</taxon>
        <taxon>Tanacetum</taxon>
    </lineage>
</organism>
<protein>
    <submittedName>
        <fullName evidence="2">Uncharacterized protein</fullName>
    </submittedName>
</protein>
<name>A0ABQ5CS55_9ASTR</name>
<feature type="region of interest" description="Disordered" evidence="1">
    <location>
        <begin position="100"/>
        <end position="149"/>
    </location>
</feature>
<reference evidence="2" key="1">
    <citation type="journal article" date="2022" name="Int. J. Mol. Sci.">
        <title>Draft Genome of Tanacetum Coccineum: Genomic Comparison of Closely Related Tanacetum-Family Plants.</title>
        <authorList>
            <person name="Yamashiro T."/>
            <person name="Shiraishi A."/>
            <person name="Nakayama K."/>
            <person name="Satake H."/>
        </authorList>
    </citation>
    <scope>NUCLEOTIDE SEQUENCE</scope>
</reference>
<dbReference type="Proteomes" id="UP001151760">
    <property type="component" value="Unassembled WGS sequence"/>
</dbReference>
<evidence type="ECO:0000256" key="1">
    <source>
        <dbReference type="SAM" id="MobiDB-lite"/>
    </source>
</evidence>
<evidence type="ECO:0000313" key="2">
    <source>
        <dbReference type="EMBL" id="GJT29227.1"/>
    </source>
</evidence>
<dbReference type="EMBL" id="BQNB010014526">
    <property type="protein sequence ID" value="GJT29227.1"/>
    <property type="molecule type" value="Genomic_DNA"/>
</dbReference>
<dbReference type="PANTHER" id="PTHR11439">
    <property type="entry name" value="GAG-POL-RELATED RETROTRANSPOSON"/>
    <property type="match status" value="1"/>
</dbReference>
<keyword evidence="3" id="KW-1185">Reference proteome</keyword>
<feature type="compositionally biased region" description="Basic and acidic residues" evidence="1">
    <location>
        <begin position="134"/>
        <end position="149"/>
    </location>
</feature>
<dbReference type="PANTHER" id="PTHR11439:SF483">
    <property type="entry name" value="PEPTIDE SYNTHASE GLIP-LIKE, PUTATIVE (AFU_ORTHOLOGUE AFUA_3G12920)-RELATED"/>
    <property type="match status" value="1"/>
</dbReference>
<evidence type="ECO:0000313" key="3">
    <source>
        <dbReference type="Proteomes" id="UP001151760"/>
    </source>
</evidence>
<proteinExistence type="predicted"/>
<accession>A0ABQ5CS55</accession>
<reference evidence="2" key="2">
    <citation type="submission" date="2022-01" db="EMBL/GenBank/DDBJ databases">
        <authorList>
            <person name="Yamashiro T."/>
            <person name="Shiraishi A."/>
            <person name="Satake H."/>
            <person name="Nakayama K."/>
        </authorList>
    </citation>
    <scope>NUCLEOTIDE SEQUENCE</scope>
</reference>
<gene>
    <name evidence="2" type="ORF">Tco_0909502</name>
</gene>